<dbReference type="Proteomes" id="UP001605036">
    <property type="component" value="Unassembled WGS sequence"/>
</dbReference>
<evidence type="ECO:0000313" key="3">
    <source>
        <dbReference type="Proteomes" id="UP001605036"/>
    </source>
</evidence>
<organism evidence="2 3">
    <name type="scientific">Riccia fluitans</name>
    <dbReference type="NCBI Taxonomy" id="41844"/>
    <lineage>
        <taxon>Eukaryota</taxon>
        <taxon>Viridiplantae</taxon>
        <taxon>Streptophyta</taxon>
        <taxon>Embryophyta</taxon>
        <taxon>Marchantiophyta</taxon>
        <taxon>Marchantiopsida</taxon>
        <taxon>Marchantiidae</taxon>
        <taxon>Marchantiales</taxon>
        <taxon>Ricciaceae</taxon>
        <taxon>Riccia</taxon>
    </lineage>
</organism>
<dbReference type="PROSITE" id="PS50800">
    <property type="entry name" value="SAP"/>
    <property type="match status" value="1"/>
</dbReference>
<evidence type="ECO:0000313" key="2">
    <source>
        <dbReference type="EMBL" id="KAL2642545.1"/>
    </source>
</evidence>
<sequence>MDTVEKEASKKCKAAIQTIFDFDTETEPEEEKEPPKEVSRVFCEGEASGSKPLDLKVDFAEWGNRVESFNRETGRLFEVFHVEFGSVTAEAVARNLKEMFAPPPVVETDLQPWKEMVRTLVDLLTEEQKRIKLVVEQRDYFEGKNRCSEKIPEIAMWSGYHGTLPVINTEDDKVIEMVTLTRSERGSSWKIETQALELALKILQDKGITIGELKEYCREHDLPQSGSKLQLVQRVSVHLKLPEAGASPEIQRQRPLKYPELAAHDIAYKLKSWIYMCVKNAALRGDTTPGLLTMDIHNAADHWAGDHTTCLHLPGVRKCVVEKWTGGKEAKYLEGGETYKAVKEFLKKYIMEIKMKCYIRARENFISETFHRVINKFATKRIHLMLHTSPD</sequence>
<dbReference type="AlphaFoldDB" id="A0ABD1Z4W7"/>
<comment type="caution">
    <text evidence="2">The sequence shown here is derived from an EMBL/GenBank/DDBJ whole genome shotgun (WGS) entry which is preliminary data.</text>
</comment>
<feature type="domain" description="SAP" evidence="1">
    <location>
        <begin position="205"/>
        <end position="239"/>
    </location>
</feature>
<dbReference type="Pfam" id="PF18953">
    <property type="entry name" value="SAP_new25"/>
    <property type="match status" value="1"/>
</dbReference>
<protein>
    <recommendedName>
        <fullName evidence="1">SAP domain-containing protein</fullName>
    </recommendedName>
</protein>
<gene>
    <name evidence="2" type="ORF">R1flu_010132</name>
</gene>
<evidence type="ECO:0000259" key="1">
    <source>
        <dbReference type="PROSITE" id="PS50800"/>
    </source>
</evidence>
<dbReference type="SUPFAM" id="SSF68906">
    <property type="entry name" value="SAP domain"/>
    <property type="match status" value="1"/>
</dbReference>
<accession>A0ABD1Z4W7</accession>
<dbReference type="InterPro" id="IPR036361">
    <property type="entry name" value="SAP_dom_sf"/>
</dbReference>
<name>A0ABD1Z4W7_9MARC</name>
<dbReference type="InterPro" id="IPR003034">
    <property type="entry name" value="SAP_dom"/>
</dbReference>
<reference evidence="2 3" key="1">
    <citation type="submission" date="2024-09" db="EMBL/GenBank/DDBJ databases">
        <title>Chromosome-scale assembly of Riccia fluitans.</title>
        <authorList>
            <person name="Paukszto L."/>
            <person name="Sawicki J."/>
            <person name="Karawczyk K."/>
            <person name="Piernik-Szablinska J."/>
            <person name="Szczecinska M."/>
            <person name="Mazdziarz M."/>
        </authorList>
    </citation>
    <scope>NUCLEOTIDE SEQUENCE [LARGE SCALE GENOMIC DNA]</scope>
    <source>
        <strain evidence="2">Rf_01</strain>
        <tissue evidence="2">Aerial parts of the thallus</tissue>
    </source>
</reference>
<keyword evidence="3" id="KW-1185">Reference proteome</keyword>
<proteinExistence type="predicted"/>
<dbReference type="EMBL" id="JBHFFA010000002">
    <property type="protein sequence ID" value="KAL2642545.1"/>
    <property type="molecule type" value="Genomic_DNA"/>
</dbReference>